<keyword evidence="5" id="KW-1185">Reference proteome</keyword>
<keyword evidence="1" id="KW-0547">Nucleotide-binding</keyword>
<dbReference type="PANTHER" id="PTHR23115">
    <property type="entry name" value="TRANSLATION FACTOR"/>
    <property type="match status" value="1"/>
</dbReference>
<dbReference type="InterPro" id="IPR027417">
    <property type="entry name" value="P-loop_NTPase"/>
</dbReference>
<accession>A0AAD1Y8Q0</accession>
<dbReference type="Proteomes" id="UP001295684">
    <property type="component" value="Unassembled WGS sequence"/>
</dbReference>
<organism evidence="4 5">
    <name type="scientific">Euplotes crassus</name>
    <dbReference type="NCBI Taxonomy" id="5936"/>
    <lineage>
        <taxon>Eukaryota</taxon>
        <taxon>Sar</taxon>
        <taxon>Alveolata</taxon>
        <taxon>Ciliophora</taxon>
        <taxon>Intramacronucleata</taxon>
        <taxon>Spirotrichea</taxon>
        <taxon>Hypotrichia</taxon>
        <taxon>Euplotida</taxon>
        <taxon>Euplotidae</taxon>
        <taxon>Moneuplotes</taxon>
    </lineage>
</organism>
<gene>
    <name evidence="4" type="ORF">ECRASSUSDP1_LOCUS29124</name>
</gene>
<keyword evidence="2" id="KW-0342">GTP-binding</keyword>
<evidence type="ECO:0000256" key="2">
    <source>
        <dbReference type="ARBA" id="ARBA00023134"/>
    </source>
</evidence>
<dbReference type="InterPro" id="IPR009001">
    <property type="entry name" value="Transl_elong_EF1A/Init_IF2_C"/>
</dbReference>
<protein>
    <recommendedName>
        <fullName evidence="3">GTP-eEF1A C-terminal domain-containing protein</fullName>
    </recommendedName>
</protein>
<proteinExistence type="predicted"/>
<evidence type="ECO:0000256" key="1">
    <source>
        <dbReference type="ARBA" id="ARBA00022741"/>
    </source>
</evidence>
<dbReference type="InterPro" id="IPR050100">
    <property type="entry name" value="TRAFAC_GTPase_members"/>
</dbReference>
<dbReference type="AlphaFoldDB" id="A0AAD1Y8Q0"/>
<dbReference type="Pfam" id="PF22594">
    <property type="entry name" value="GTP-eEF1A_C"/>
    <property type="match status" value="1"/>
</dbReference>
<evidence type="ECO:0000313" key="4">
    <source>
        <dbReference type="EMBL" id="CAI2387491.1"/>
    </source>
</evidence>
<feature type="domain" description="GTP-eEF1A C-terminal" evidence="3">
    <location>
        <begin position="362"/>
        <end position="426"/>
    </location>
</feature>
<reference evidence="4" key="1">
    <citation type="submission" date="2023-07" db="EMBL/GenBank/DDBJ databases">
        <authorList>
            <consortium name="AG Swart"/>
            <person name="Singh M."/>
            <person name="Singh A."/>
            <person name="Seah K."/>
            <person name="Emmerich C."/>
        </authorList>
    </citation>
    <scope>NUCLEOTIDE SEQUENCE</scope>
    <source>
        <strain evidence="4">DP1</strain>
    </source>
</reference>
<sequence>MSTHENQSRKERHKASVLITSDQEFAIGKWQGCTSSIETVGGYLVEKWGEAQDELKEQSLKEAIEIGAEEYRYPILFDKVVKDRNIGIKGVANIKLSNTDCTLIPSHFSEIKEDDFISKICLINLAIVIISARNQEFSKIRPNLDHYKTIFNYLISFRVPRVIIVIGNINEEELDSEKTTCTSNEKYQNVKQLIGKLAKERGLLEINTCFIPINSVTGENICEESKNMEWYQGPSLSEAIENMNVFNRSEEDCKIAVLSSFQTQDEVTFAEVKVLYGSIKTNTYVYGCKLDKTKVHEIFQSGEEIHEAKAGDYVTLNIGMTPLKVIKPEKILSCKQVDSCSDIFTTCLFVRILFCYPDDPSHEISISSGFQCKLSIGRSKTICKISEIINKMDCKTRSVLEINPKRVIPGNLSQVRISPGKPIVCHIPSRLSRFCLTAKRFYATGIIQFAE</sequence>
<dbReference type="Gene3D" id="2.40.30.10">
    <property type="entry name" value="Translation factors"/>
    <property type="match status" value="2"/>
</dbReference>
<comment type="caution">
    <text evidence="4">The sequence shown here is derived from an EMBL/GenBank/DDBJ whole genome shotgun (WGS) entry which is preliminary data.</text>
</comment>
<dbReference type="GO" id="GO:0005525">
    <property type="term" value="F:GTP binding"/>
    <property type="evidence" value="ECO:0007669"/>
    <property type="project" value="UniProtKB-KW"/>
</dbReference>
<evidence type="ECO:0000259" key="3">
    <source>
        <dbReference type="Pfam" id="PF22594"/>
    </source>
</evidence>
<name>A0AAD1Y8Q0_EUPCR</name>
<dbReference type="SUPFAM" id="SSF50465">
    <property type="entry name" value="EF-Tu/eEF-1alpha/eIF2-gamma C-terminal domain"/>
    <property type="match status" value="1"/>
</dbReference>
<dbReference type="Gene3D" id="3.40.50.300">
    <property type="entry name" value="P-loop containing nucleotide triphosphate hydrolases"/>
    <property type="match status" value="1"/>
</dbReference>
<dbReference type="InterPro" id="IPR054696">
    <property type="entry name" value="GTP-eEF1A_C"/>
</dbReference>
<dbReference type="EMBL" id="CAMPGE010029997">
    <property type="protein sequence ID" value="CAI2387491.1"/>
    <property type="molecule type" value="Genomic_DNA"/>
</dbReference>
<dbReference type="SUPFAM" id="SSF50447">
    <property type="entry name" value="Translation proteins"/>
    <property type="match status" value="1"/>
</dbReference>
<dbReference type="SUPFAM" id="SSF52540">
    <property type="entry name" value="P-loop containing nucleoside triphosphate hydrolases"/>
    <property type="match status" value="1"/>
</dbReference>
<evidence type="ECO:0000313" key="5">
    <source>
        <dbReference type="Proteomes" id="UP001295684"/>
    </source>
</evidence>
<dbReference type="InterPro" id="IPR009000">
    <property type="entry name" value="Transl_B-barrel_sf"/>
</dbReference>